<gene>
    <name evidence="1" type="ORF">OSTQU699_LOCUS9104</name>
</gene>
<protein>
    <submittedName>
        <fullName evidence="1">Uncharacterized protein</fullName>
    </submittedName>
</protein>
<accession>A0A8S1JCV2</accession>
<dbReference type="Proteomes" id="UP000708148">
    <property type="component" value="Unassembled WGS sequence"/>
</dbReference>
<evidence type="ECO:0000313" key="1">
    <source>
        <dbReference type="EMBL" id="CAD7703747.1"/>
    </source>
</evidence>
<comment type="caution">
    <text evidence="1">The sequence shown here is derived from an EMBL/GenBank/DDBJ whole genome shotgun (WGS) entry which is preliminary data.</text>
</comment>
<name>A0A8S1JCV2_9CHLO</name>
<keyword evidence="2" id="KW-1185">Reference proteome</keyword>
<dbReference type="AlphaFoldDB" id="A0A8S1JCV2"/>
<proteinExistence type="predicted"/>
<organism evidence="1 2">
    <name type="scientific">Ostreobium quekettii</name>
    <dbReference type="NCBI Taxonomy" id="121088"/>
    <lineage>
        <taxon>Eukaryota</taxon>
        <taxon>Viridiplantae</taxon>
        <taxon>Chlorophyta</taxon>
        <taxon>core chlorophytes</taxon>
        <taxon>Ulvophyceae</taxon>
        <taxon>TCBD clade</taxon>
        <taxon>Bryopsidales</taxon>
        <taxon>Ostreobineae</taxon>
        <taxon>Ostreobiaceae</taxon>
        <taxon>Ostreobium</taxon>
    </lineage>
</organism>
<dbReference type="EMBL" id="CAJHUC010002388">
    <property type="protein sequence ID" value="CAD7703747.1"/>
    <property type="molecule type" value="Genomic_DNA"/>
</dbReference>
<evidence type="ECO:0000313" key="2">
    <source>
        <dbReference type="Proteomes" id="UP000708148"/>
    </source>
</evidence>
<sequence>MLFKCSKETIQMEVFKQLNGCVDRSSTSNGLLAMYLRRERLQIEKSLQMGLWQGGDSVKAMEGIDHLRSRGSKCSLAFQLRVDMLDMLLAAQKWGAGDEQLWDNMKDFNQKCTNLKPDTVTSMDTLASAHCLRGLIFSNLALRSFKVCCCRSSSVTMADSLFAISVITSPYVPTAAESDASGITPDIT</sequence>
<reference evidence="1" key="1">
    <citation type="submission" date="2020-12" db="EMBL/GenBank/DDBJ databases">
        <authorList>
            <person name="Iha C."/>
        </authorList>
    </citation>
    <scope>NUCLEOTIDE SEQUENCE</scope>
</reference>